<keyword evidence="11" id="KW-1185">Reference proteome</keyword>
<gene>
    <name evidence="10" type="ORF">ACEWY4_019558</name>
</gene>
<dbReference type="FunFam" id="3.30.160.60:FF:000125">
    <property type="entry name" value="Putative zinc finger protein 143"/>
    <property type="match status" value="1"/>
</dbReference>
<dbReference type="InterPro" id="IPR013087">
    <property type="entry name" value="Znf_C2H2_type"/>
</dbReference>
<evidence type="ECO:0000256" key="7">
    <source>
        <dbReference type="PROSITE-ProRule" id="PRU00042"/>
    </source>
</evidence>
<keyword evidence="6" id="KW-0539">Nucleus</keyword>
<evidence type="ECO:0000313" key="10">
    <source>
        <dbReference type="EMBL" id="KAL2084040.1"/>
    </source>
</evidence>
<dbReference type="Gene3D" id="3.30.160.60">
    <property type="entry name" value="Classic Zinc Finger"/>
    <property type="match status" value="3"/>
</dbReference>
<dbReference type="GO" id="GO:0008270">
    <property type="term" value="F:zinc ion binding"/>
    <property type="evidence" value="ECO:0007669"/>
    <property type="project" value="UniProtKB-KW"/>
</dbReference>
<feature type="domain" description="C2H2-type" evidence="9">
    <location>
        <begin position="370"/>
        <end position="397"/>
    </location>
</feature>
<evidence type="ECO:0000256" key="8">
    <source>
        <dbReference type="SAM" id="MobiDB-lite"/>
    </source>
</evidence>
<feature type="region of interest" description="Disordered" evidence="8">
    <location>
        <begin position="126"/>
        <end position="165"/>
    </location>
</feature>
<dbReference type="PANTHER" id="PTHR23235">
    <property type="entry name" value="KRUEPPEL-LIKE TRANSCRIPTION FACTOR"/>
    <property type="match status" value="1"/>
</dbReference>
<dbReference type="Proteomes" id="UP001591681">
    <property type="component" value="Unassembled WGS sequence"/>
</dbReference>
<dbReference type="SUPFAM" id="SSF57667">
    <property type="entry name" value="beta-beta-alpha zinc fingers"/>
    <property type="match status" value="2"/>
</dbReference>
<feature type="domain" description="C2H2-type" evidence="9">
    <location>
        <begin position="310"/>
        <end position="339"/>
    </location>
</feature>
<keyword evidence="3" id="KW-0677">Repeat</keyword>
<evidence type="ECO:0000256" key="2">
    <source>
        <dbReference type="ARBA" id="ARBA00022723"/>
    </source>
</evidence>
<dbReference type="PROSITE" id="PS00028">
    <property type="entry name" value="ZINC_FINGER_C2H2_1"/>
    <property type="match status" value="3"/>
</dbReference>
<comment type="subcellular location">
    <subcellularLocation>
        <location evidence="1">Nucleus</location>
    </subcellularLocation>
</comment>
<keyword evidence="2" id="KW-0479">Metal-binding</keyword>
<keyword evidence="5" id="KW-0862">Zinc</keyword>
<dbReference type="PANTHER" id="PTHR23235:SF164">
    <property type="entry name" value="C2H2-TYPE DOMAIN-CONTAINING PROTEIN"/>
    <property type="match status" value="1"/>
</dbReference>
<dbReference type="AlphaFoldDB" id="A0ABD1JBT5"/>
<keyword evidence="4 7" id="KW-0863">Zinc-finger</keyword>
<reference evidence="10 11" key="1">
    <citation type="submission" date="2024-09" db="EMBL/GenBank/DDBJ databases">
        <title>A chromosome-level genome assembly of Gray's grenadier anchovy, Coilia grayii.</title>
        <authorList>
            <person name="Fu Z."/>
        </authorList>
    </citation>
    <scope>NUCLEOTIDE SEQUENCE [LARGE SCALE GENOMIC DNA]</scope>
    <source>
        <strain evidence="10">G4</strain>
        <tissue evidence="10">Muscle</tissue>
    </source>
</reference>
<name>A0ABD1JBT5_9TELE</name>
<evidence type="ECO:0000256" key="4">
    <source>
        <dbReference type="ARBA" id="ARBA00022771"/>
    </source>
</evidence>
<dbReference type="PROSITE" id="PS50157">
    <property type="entry name" value="ZINC_FINGER_C2H2_2"/>
    <property type="match status" value="3"/>
</dbReference>
<proteinExistence type="predicted"/>
<organism evidence="10 11">
    <name type="scientific">Coilia grayii</name>
    <name type="common">Gray's grenadier anchovy</name>
    <dbReference type="NCBI Taxonomy" id="363190"/>
    <lineage>
        <taxon>Eukaryota</taxon>
        <taxon>Metazoa</taxon>
        <taxon>Chordata</taxon>
        <taxon>Craniata</taxon>
        <taxon>Vertebrata</taxon>
        <taxon>Euteleostomi</taxon>
        <taxon>Actinopterygii</taxon>
        <taxon>Neopterygii</taxon>
        <taxon>Teleostei</taxon>
        <taxon>Clupei</taxon>
        <taxon>Clupeiformes</taxon>
        <taxon>Clupeoidei</taxon>
        <taxon>Engraulidae</taxon>
        <taxon>Coilinae</taxon>
        <taxon>Coilia</taxon>
    </lineage>
</organism>
<feature type="domain" description="C2H2-type" evidence="9">
    <location>
        <begin position="340"/>
        <end position="369"/>
    </location>
</feature>
<evidence type="ECO:0000259" key="9">
    <source>
        <dbReference type="PROSITE" id="PS50157"/>
    </source>
</evidence>
<accession>A0ABD1JBT5</accession>
<feature type="compositionally biased region" description="Polar residues" evidence="8">
    <location>
        <begin position="8"/>
        <end position="17"/>
    </location>
</feature>
<dbReference type="EMBL" id="JBHFQA010000017">
    <property type="protein sequence ID" value="KAL2084040.1"/>
    <property type="molecule type" value="Genomic_DNA"/>
</dbReference>
<dbReference type="InterPro" id="IPR036236">
    <property type="entry name" value="Znf_C2H2_sf"/>
</dbReference>
<evidence type="ECO:0000256" key="1">
    <source>
        <dbReference type="ARBA" id="ARBA00004123"/>
    </source>
</evidence>
<dbReference type="GO" id="GO:0005634">
    <property type="term" value="C:nucleus"/>
    <property type="evidence" value="ECO:0007669"/>
    <property type="project" value="UniProtKB-SubCell"/>
</dbReference>
<sequence length="425" mass="45972">MDVECLQGSEQSANHSTEMGEMEAVEVLMSMTSNWRNRRTLRKELRPLTPFSDSTGEESLLPGPAQFHHSPCSLQCMTPPHSPANLEPLCTTTDALVQTGPCYQEKDKAQPRAQAISVIRHTSDSQPCSYLSEKSKDPLSPHSDLGMSNKTQMDGSGRNYTEANLSTSCAPSPVMSLKTSEGVVSTDSAPASGFAIGGNILSMPLQFQIVPVTPVKNSGVSMAAQPAADGPAVLCQPPPVVLLGPQIPRGSVMFIVPQPTAPKQPVAITTMAITPGGTKLATIAPAPGTGHSVRRVSLQPSEDPSRIRSHMCSHAGCDKTYFKSSHLKAHMRTHTGEKPFRCSWEGCGRHFARSDELSRHRRTHTGEKRFTCPACQSRFMRSDHLAKHARRHLSSGGSSRMPSWKLQVGQLGRLTAVCRPLQPLT</sequence>
<evidence type="ECO:0000313" key="11">
    <source>
        <dbReference type="Proteomes" id="UP001591681"/>
    </source>
</evidence>
<dbReference type="FunFam" id="3.30.160.60:FF:000100">
    <property type="entry name" value="Zinc finger 45-like"/>
    <property type="match status" value="1"/>
</dbReference>
<dbReference type="CDD" id="cd21572">
    <property type="entry name" value="KLF10_N"/>
    <property type="match status" value="1"/>
</dbReference>
<evidence type="ECO:0000256" key="5">
    <source>
        <dbReference type="ARBA" id="ARBA00022833"/>
    </source>
</evidence>
<feature type="region of interest" description="Disordered" evidence="8">
    <location>
        <begin position="1"/>
        <end position="20"/>
    </location>
</feature>
<feature type="compositionally biased region" description="Polar residues" evidence="8">
    <location>
        <begin position="146"/>
        <end position="165"/>
    </location>
</feature>
<evidence type="ECO:0000256" key="3">
    <source>
        <dbReference type="ARBA" id="ARBA00022737"/>
    </source>
</evidence>
<evidence type="ECO:0000256" key="6">
    <source>
        <dbReference type="ARBA" id="ARBA00023242"/>
    </source>
</evidence>
<dbReference type="FunFam" id="3.30.160.60:FF:000018">
    <property type="entry name" value="Krueppel-like factor 15"/>
    <property type="match status" value="1"/>
</dbReference>
<dbReference type="SMART" id="SM00355">
    <property type="entry name" value="ZnF_C2H2"/>
    <property type="match status" value="3"/>
</dbReference>
<protein>
    <recommendedName>
        <fullName evidence="9">C2H2-type domain-containing protein</fullName>
    </recommendedName>
</protein>
<comment type="caution">
    <text evidence="10">The sequence shown here is derived from an EMBL/GenBank/DDBJ whole genome shotgun (WGS) entry which is preliminary data.</text>
</comment>
<dbReference type="Pfam" id="PF00096">
    <property type="entry name" value="zf-C2H2"/>
    <property type="match status" value="2"/>
</dbReference>